<dbReference type="AlphaFoldDB" id="B2J8K7"/>
<reference evidence="1 2" key="2">
    <citation type="journal article" date="2013" name="Plant Physiol.">
        <title>A Nostoc punctiforme Sugar Transporter Necessary to Establish a Cyanobacterium-Plant Symbiosis.</title>
        <authorList>
            <person name="Ekman M."/>
            <person name="Picossi S."/>
            <person name="Campbell E.L."/>
            <person name="Meeks J.C."/>
            <person name="Flores E."/>
        </authorList>
    </citation>
    <scope>NUCLEOTIDE SEQUENCE [LARGE SCALE GENOMIC DNA]</scope>
    <source>
        <strain evidence="2">ATCC 29133 / PCC 73102</strain>
    </source>
</reference>
<reference evidence="2" key="1">
    <citation type="submission" date="2008-04" db="EMBL/GenBank/DDBJ databases">
        <title>Complete sequence of chromosome of Nostoc punctiforme ATCC 29133.</title>
        <authorList>
            <consortium name="US DOE Joint Genome Institute"/>
            <person name="Copeland A."/>
            <person name="Lucas S."/>
            <person name="Lapidus A."/>
            <person name="Glavina del Rio T."/>
            <person name="Dalin E."/>
            <person name="Tice H."/>
            <person name="Pitluck S."/>
            <person name="Chain P."/>
            <person name="Malfatti S."/>
            <person name="Shin M."/>
            <person name="Vergez L."/>
            <person name="Schmutz J."/>
            <person name="Larimer F."/>
            <person name="Land M."/>
            <person name="Hauser L."/>
            <person name="Kyrpides N."/>
            <person name="Kim E."/>
            <person name="Meeks J.C."/>
            <person name="Elhai J."/>
            <person name="Campbell E.L."/>
            <person name="Thiel T."/>
            <person name="Longmire J."/>
            <person name="Potts M."/>
            <person name="Atlas R."/>
        </authorList>
    </citation>
    <scope>NUCLEOTIDE SEQUENCE [LARGE SCALE GENOMIC DNA]</scope>
    <source>
        <strain evidence="2">ATCC 29133 / PCC 73102</strain>
    </source>
</reference>
<dbReference type="KEGG" id="npu:Npun_F2423"/>
<accession>B2J8K7</accession>
<dbReference type="STRING" id="63737.Npun_F2423"/>
<dbReference type="Proteomes" id="UP000001191">
    <property type="component" value="Chromosome"/>
</dbReference>
<gene>
    <name evidence="1" type="ordered locus">Npun_F2423</name>
</gene>
<evidence type="ECO:0000313" key="1">
    <source>
        <dbReference type="EMBL" id="ACC80984.1"/>
    </source>
</evidence>
<organism evidence="1 2">
    <name type="scientific">Nostoc punctiforme (strain ATCC 29133 / PCC 73102)</name>
    <dbReference type="NCBI Taxonomy" id="63737"/>
    <lineage>
        <taxon>Bacteria</taxon>
        <taxon>Bacillati</taxon>
        <taxon>Cyanobacteriota</taxon>
        <taxon>Cyanophyceae</taxon>
        <taxon>Nostocales</taxon>
        <taxon>Nostocaceae</taxon>
        <taxon>Nostoc</taxon>
    </lineage>
</organism>
<evidence type="ECO:0000313" key="2">
    <source>
        <dbReference type="Proteomes" id="UP000001191"/>
    </source>
</evidence>
<dbReference type="EMBL" id="CP001037">
    <property type="protein sequence ID" value="ACC80984.1"/>
    <property type="molecule type" value="Genomic_DNA"/>
</dbReference>
<dbReference type="eggNOG" id="COG5031">
    <property type="taxonomic scope" value="Bacteria"/>
</dbReference>
<protein>
    <submittedName>
        <fullName evidence="1">Uncharacterized protein</fullName>
    </submittedName>
</protein>
<proteinExistence type="predicted"/>
<dbReference type="EnsemblBacteria" id="ACC80984">
    <property type="protein sequence ID" value="ACC80984"/>
    <property type="gene ID" value="Npun_F2423"/>
</dbReference>
<name>B2J8K7_NOSP7</name>
<dbReference type="HOGENOM" id="CLU_2437893_0_0_3"/>
<sequence>MGWAMLPILSKINYDATLGCFPKSRSLPTTGFRFNRCIAVARGRYVLQIMEIEKLRFFPTGTFGRTWADFLNEHNFKLFTTGSRRKQLHE</sequence>
<keyword evidence="2" id="KW-1185">Reference proteome</keyword>